<reference evidence="2" key="1">
    <citation type="submission" date="2016-10" db="EMBL/GenBank/DDBJ databases">
        <authorList>
            <person name="Jeantristanb JTB J.-T."/>
            <person name="Ricardo R."/>
        </authorList>
    </citation>
    <scope>NUCLEOTIDE SEQUENCE [LARGE SCALE GENOMIC DNA]</scope>
</reference>
<dbReference type="EMBL" id="FMWP01000138">
    <property type="protein sequence ID" value="SDA03890.1"/>
    <property type="molecule type" value="Genomic_DNA"/>
</dbReference>
<proteinExistence type="predicted"/>
<protein>
    <submittedName>
        <fullName evidence="1">BZ3500_MvSof-1268-A1-R1_Chr11-1g03287 protein</fullName>
    </submittedName>
</protein>
<evidence type="ECO:0000313" key="1">
    <source>
        <dbReference type="EMBL" id="SDA03890.1"/>
    </source>
</evidence>
<evidence type="ECO:0000313" key="2">
    <source>
        <dbReference type="Proteomes" id="UP000249723"/>
    </source>
</evidence>
<gene>
    <name evidence="1" type="ORF">BZ3500_MVSOF-1268-A1-R1_CHR11-1G03287</name>
</gene>
<dbReference type="Proteomes" id="UP000249723">
    <property type="component" value="Unassembled WGS sequence"/>
</dbReference>
<name>A0A2X0LFM3_9BASI</name>
<dbReference type="AlphaFoldDB" id="A0A2X0LFM3"/>
<sequence>MITWAVIQHARSGDDRATSRLAAQHVQIPNSTATDSVLELEVPRNPALSTIYYLSSSRSSCAREPGFEPARPPTALQHVDTALCPGQSQGRAWSSGARASRVVGFGHEMFHNDRIDSTRRRHAVKVEDHARMALERHPREHKAYRVQTELVNTLFHWVWAALSLPFGATDVN</sequence>
<accession>A0A2X0LFM3</accession>
<keyword evidence="2" id="KW-1185">Reference proteome</keyword>
<organism evidence="1 2">
    <name type="scientific">Microbotryum saponariae</name>
    <dbReference type="NCBI Taxonomy" id="289078"/>
    <lineage>
        <taxon>Eukaryota</taxon>
        <taxon>Fungi</taxon>
        <taxon>Dikarya</taxon>
        <taxon>Basidiomycota</taxon>
        <taxon>Pucciniomycotina</taxon>
        <taxon>Microbotryomycetes</taxon>
        <taxon>Microbotryales</taxon>
        <taxon>Microbotryaceae</taxon>
        <taxon>Microbotryum</taxon>
    </lineage>
</organism>